<comment type="caution">
    <text evidence="1">The sequence shown here is derived from an EMBL/GenBank/DDBJ whole genome shotgun (WGS) entry which is preliminary data.</text>
</comment>
<organism evidence="1 2">
    <name type="scientific">Acinetobacter calcoaceticus ANC 3811</name>
    <dbReference type="NCBI Taxonomy" id="1217690"/>
    <lineage>
        <taxon>Bacteria</taxon>
        <taxon>Pseudomonadati</taxon>
        <taxon>Pseudomonadota</taxon>
        <taxon>Gammaproteobacteria</taxon>
        <taxon>Moraxellales</taxon>
        <taxon>Moraxellaceae</taxon>
        <taxon>Acinetobacter</taxon>
        <taxon>Acinetobacter calcoaceticus/baumannii complex</taxon>
    </lineage>
</organism>
<dbReference type="AlphaFoldDB" id="R8Y4I9"/>
<reference evidence="1 2" key="1">
    <citation type="submission" date="2013-02" db="EMBL/GenBank/DDBJ databases">
        <title>The Genome Sequence of Acinetobacter sp. ANC 3811.</title>
        <authorList>
            <consortium name="The Broad Institute Genome Sequencing Platform"/>
            <consortium name="The Broad Institute Genome Sequencing Center for Infectious Disease"/>
            <person name="Cerqueira G."/>
            <person name="Feldgarden M."/>
            <person name="Courvalin P."/>
            <person name="Perichon B."/>
            <person name="Grillot-Courvalin C."/>
            <person name="Clermont D."/>
            <person name="Rocha E."/>
            <person name="Yoon E.-J."/>
            <person name="Nemec A."/>
            <person name="Walker B."/>
            <person name="Young S.K."/>
            <person name="Zeng Q."/>
            <person name="Gargeya S."/>
            <person name="Fitzgerald M."/>
            <person name="Haas B."/>
            <person name="Abouelleil A."/>
            <person name="Alvarado L."/>
            <person name="Arachchi H.M."/>
            <person name="Berlin A.M."/>
            <person name="Chapman S.B."/>
            <person name="Dewar J."/>
            <person name="Goldberg J."/>
            <person name="Griggs A."/>
            <person name="Gujja S."/>
            <person name="Hansen M."/>
            <person name="Howarth C."/>
            <person name="Imamovic A."/>
            <person name="Larimer J."/>
            <person name="McCowan C."/>
            <person name="Murphy C."/>
            <person name="Neiman D."/>
            <person name="Pearson M."/>
            <person name="Priest M."/>
            <person name="Roberts A."/>
            <person name="Saif S."/>
            <person name="Shea T."/>
            <person name="Sisk P."/>
            <person name="Sykes S."/>
            <person name="Wortman J."/>
            <person name="Nusbaum C."/>
            <person name="Birren B."/>
        </authorList>
    </citation>
    <scope>NUCLEOTIDE SEQUENCE [LARGE SCALE GENOMIC DNA]</scope>
    <source>
        <strain evidence="1 2">ANC 3811</strain>
    </source>
</reference>
<dbReference type="HOGENOM" id="CLU_3131179_0_0_6"/>
<protein>
    <submittedName>
        <fullName evidence="1">Uncharacterized protein</fullName>
    </submittedName>
</protein>
<gene>
    <name evidence="1" type="ORF">F935_00921</name>
</gene>
<dbReference type="Proteomes" id="UP000014041">
    <property type="component" value="Unassembled WGS sequence"/>
</dbReference>
<sequence length="49" mass="5736">MFINRLKVDKSVDKVADLLILNKIKKPSQESFYNKVDTHIINKHMSFTS</sequence>
<name>R8Y4I9_ACICA</name>
<evidence type="ECO:0000313" key="1">
    <source>
        <dbReference type="EMBL" id="EOQ64154.1"/>
    </source>
</evidence>
<proteinExistence type="predicted"/>
<dbReference type="EMBL" id="APQJ01000006">
    <property type="protein sequence ID" value="EOQ64154.1"/>
    <property type="molecule type" value="Genomic_DNA"/>
</dbReference>
<accession>R8Y4I9</accession>
<evidence type="ECO:0000313" key="2">
    <source>
        <dbReference type="Proteomes" id="UP000014041"/>
    </source>
</evidence>